<keyword evidence="6" id="KW-0800">Toxin</keyword>
<dbReference type="Pfam" id="PF01850">
    <property type="entry name" value="PIN"/>
    <property type="match status" value="1"/>
</dbReference>
<feature type="domain" description="PIN" evidence="7">
    <location>
        <begin position="5"/>
        <end position="120"/>
    </location>
</feature>
<evidence type="ECO:0000256" key="1">
    <source>
        <dbReference type="ARBA" id="ARBA00022649"/>
    </source>
</evidence>
<feature type="binding site" evidence="6">
    <location>
        <position position="97"/>
    </location>
    <ligand>
        <name>Mg(2+)</name>
        <dbReference type="ChEBI" id="CHEBI:18420"/>
    </ligand>
</feature>
<accession>A0A6J4SJR5</accession>
<feature type="binding site" evidence="6">
    <location>
        <position position="7"/>
    </location>
    <ligand>
        <name>Mg(2+)</name>
        <dbReference type="ChEBI" id="CHEBI:18420"/>
    </ligand>
</feature>
<evidence type="ECO:0000256" key="5">
    <source>
        <dbReference type="ARBA" id="ARBA00022842"/>
    </source>
</evidence>
<dbReference type="Gene3D" id="3.40.50.1010">
    <property type="entry name" value="5'-nuclease"/>
    <property type="match status" value="1"/>
</dbReference>
<evidence type="ECO:0000256" key="4">
    <source>
        <dbReference type="ARBA" id="ARBA00022801"/>
    </source>
</evidence>
<dbReference type="InterPro" id="IPR029060">
    <property type="entry name" value="PIN-like_dom_sf"/>
</dbReference>
<name>A0A6J4SJR5_9ACTN</name>
<keyword evidence="3 6" id="KW-0479">Metal-binding</keyword>
<organism evidence="8">
    <name type="scientific">uncultured Solirubrobacteraceae bacterium</name>
    <dbReference type="NCBI Taxonomy" id="1162706"/>
    <lineage>
        <taxon>Bacteria</taxon>
        <taxon>Bacillati</taxon>
        <taxon>Actinomycetota</taxon>
        <taxon>Thermoleophilia</taxon>
        <taxon>Solirubrobacterales</taxon>
        <taxon>Solirubrobacteraceae</taxon>
        <taxon>environmental samples</taxon>
    </lineage>
</organism>
<dbReference type="InterPro" id="IPR002716">
    <property type="entry name" value="PIN_dom"/>
</dbReference>
<evidence type="ECO:0000313" key="8">
    <source>
        <dbReference type="EMBL" id="CAA9500998.1"/>
    </source>
</evidence>
<dbReference type="GO" id="GO:0090729">
    <property type="term" value="F:toxin activity"/>
    <property type="evidence" value="ECO:0007669"/>
    <property type="project" value="UniProtKB-KW"/>
</dbReference>
<dbReference type="SUPFAM" id="SSF88723">
    <property type="entry name" value="PIN domain-like"/>
    <property type="match status" value="1"/>
</dbReference>
<sequence>MTGCVLDTDVVIAALDRRDAHHAQATAAITEMIDEEVALLLSLVNYAETLVKPAETEPTMRAALDALNALGIRLVAPTPAIARDAARHHAHSISLADGFAIATAHARGASLASFDLRVRRALPATGVQLAAALAAQA</sequence>
<proteinExistence type="inferred from homology"/>
<keyword evidence="2 6" id="KW-0540">Nuclease</keyword>
<evidence type="ECO:0000256" key="2">
    <source>
        <dbReference type="ARBA" id="ARBA00022722"/>
    </source>
</evidence>
<protein>
    <recommendedName>
        <fullName evidence="6">Ribonuclease VapC</fullName>
        <shortName evidence="6">RNase VapC</shortName>
        <ecNumber evidence="6">3.1.-.-</ecNumber>
    </recommendedName>
    <alternativeName>
        <fullName evidence="6">Toxin VapC</fullName>
    </alternativeName>
</protein>
<gene>
    <name evidence="6" type="primary">vapC</name>
    <name evidence="8" type="ORF">AVDCRST_MAG67-1985</name>
</gene>
<dbReference type="HAMAP" id="MF_00265">
    <property type="entry name" value="VapC_Nob1"/>
    <property type="match status" value="1"/>
</dbReference>
<evidence type="ECO:0000259" key="7">
    <source>
        <dbReference type="Pfam" id="PF01850"/>
    </source>
</evidence>
<keyword evidence="5 6" id="KW-0460">Magnesium</keyword>
<dbReference type="InterPro" id="IPR022907">
    <property type="entry name" value="VapC_family"/>
</dbReference>
<evidence type="ECO:0000256" key="3">
    <source>
        <dbReference type="ARBA" id="ARBA00022723"/>
    </source>
</evidence>
<comment type="similarity">
    <text evidence="6">Belongs to the PINc/VapC protein family.</text>
</comment>
<dbReference type="GO" id="GO:0000287">
    <property type="term" value="F:magnesium ion binding"/>
    <property type="evidence" value="ECO:0007669"/>
    <property type="project" value="UniProtKB-UniRule"/>
</dbReference>
<comment type="cofactor">
    <cofactor evidence="6">
        <name>Mg(2+)</name>
        <dbReference type="ChEBI" id="CHEBI:18420"/>
    </cofactor>
</comment>
<evidence type="ECO:0000256" key="6">
    <source>
        <dbReference type="HAMAP-Rule" id="MF_00265"/>
    </source>
</evidence>
<dbReference type="EMBL" id="CADCVQ010000081">
    <property type="protein sequence ID" value="CAA9500998.1"/>
    <property type="molecule type" value="Genomic_DNA"/>
</dbReference>
<reference evidence="8" key="1">
    <citation type="submission" date="2020-02" db="EMBL/GenBank/DDBJ databases">
        <authorList>
            <person name="Meier V. D."/>
        </authorList>
    </citation>
    <scope>NUCLEOTIDE SEQUENCE</scope>
    <source>
        <strain evidence="8">AVDCRST_MAG67</strain>
    </source>
</reference>
<dbReference type="AlphaFoldDB" id="A0A6J4SJR5"/>
<comment type="function">
    <text evidence="6">Toxic component of a toxin-antitoxin (TA) system. An RNase.</text>
</comment>
<dbReference type="EC" id="3.1.-.-" evidence="6"/>
<keyword evidence="1 6" id="KW-1277">Toxin-antitoxin system</keyword>
<keyword evidence="4 6" id="KW-0378">Hydrolase</keyword>
<dbReference type="GO" id="GO:0016787">
    <property type="term" value="F:hydrolase activity"/>
    <property type="evidence" value="ECO:0007669"/>
    <property type="project" value="UniProtKB-KW"/>
</dbReference>
<dbReference type="GO" id="GO:0004540">
    <property type="term" value="F:RNA nuclease activity"/>
    <property type="evidence" value="ECO:0007669"/>
    <property type="project" value="InterPro"/>
</dbReference>